<sequence>MDTERFFHFQERKASCCTAFGTGSLCSSWWATLNSREQTRTDKPGWLFSTGSRASILFFPPLLLYKQLLLSKSRSSRGILCLIIPTGRCFSSRCAS</sequence>
<organism evidence="1 2">
    <name type="scientific">Xenoophorus captivus</name>
    <dbReference type="NCBI Taxonomy" id="1517983"/>
    <lineage>
        <taxon>Eukaryota</taxon>
        <taxon>Metazoa</taxon>
        <taxon>Chordata</taxon>
        <taxon>Craniata</taxon>
        <taxon>Vertebrata</taxon>
        <taxon>Euteleostomi</taxon>
        <taxon>Actinopterygii</taxon>
        <taxon>Neopterygii</taxon>
        <taxon>Teleostei</taxon>
        <taxon>Neoteleostei</taxon>
        <taxon>Acanthomorphata</taxon>
        <taxon>Ovalentaria</taxon>
        <taxon>Atherinomorphae</taxon>
        <taxon>Cyprinodontiformes</taxon>
        <taxon>Goodeidae</taxon>
        <taxon>Xenoophorus</taxon>
    </lineage>
</organism>
<dbReference type="EMBL" id="JAHRIN010068461">
    <property type="protein sequence ID" value="MEQ2215541.1"/>
    <property type="molecule type" value="Genomic_DNA"/>
</dbReference>
<evidence type="ECO:0000313" key="1">
    <source>
        <dbReference type="EMBL" id="MEQ2215541.1"/>
    </source>
</evidence>
<proteinExistence type="predicted"/>
<protein>
    <submittedName>
        <fullName evidence="1">Uncharacterized protein</fullName>
    </submittedName>
</protein>
<keyword evidence="2" id="KW-1185">Reference proteome</keyword>
<comment type="caution">
    <text evidence="1">The sequence shown here is derived from an EMBL/GenBank/DDBJ whole genome shotgun (WGS) entry which is preliminary data.</text>
</comment>
<reference evidence="1 2" key="1">
    <citation type="submission" date="2021-06" db="EMBL/GenBank/DDBJ databases">
        <authorList>
            <person name="Palmer J.M."/>
        </authorList>
    </citation>
    <scope>NUCLEOTIDE SEQUENCE [LARGE SCALE GENOMIC DNA]</scope>
    <source>
        <strain evidence="1 2">XC_2019</strain>
        <tissue evidence="1">Muscle</tissue>
    </source>
</reference>
<name>A0ABV0S6N5_9TELE</name>
<accession>A0ABV0S6N5</accession>
<gene>
    <name evidence="1" type="ORF">XENOCAPTIV_002408</name>
</gene>
<dbReference type="Proteomes" id="UP001434883">
    <property type="component" value="Unassembled WGS sequence"/>
</dbReference>
<evidence type="ECO:0000313" key="2">
    <source>
        <dbReference type="Proteomes" id="UP001434883"/>
    </source>
</evidence>